<evidence type="ECO:0000313" key="2">
    <source>
        <dbReference type="Proteomes" id="UP000308489"/>
    </source>
</evidence>
<dbReference type="Proteomes" id="UP000308489">
    <property type="component" value="Chromosome 1"/>
</dbReference>
<organism evidence="1 2">
    <name type="scientific">Hathewaya histolytica</name>
    <name type="common">Clostridium histolyticum</name>
    <dbReference type="NCBI Taxonomy" id="1498"/>
    <lineage>
        <taxon>Bacteria</taxon>
        <taxon>Bacillati</taxon>
        <taxon>Bacillota</taxon>
        <taxon>Clostridia</taxon>
        <taxon>Eubacteriales</taxon>
        <taxon>Clostridiaceae</taxon>
        <taxon>Hathewaya</taxon>
    </lineage>
</organism>
<dbReference type="KEGG" id="hhw:NCTC503_01817"/>
<reference evidence="1 2" key="1">
    <citation type="submission" date="2019-05" db="EMBL/GenBank/DDBJ databases">
        <authorList>
            <consortium name="Pathogen Informatics"/>
        </authorList>
    </citation>
    <scope>NUCLEOTIDE SEQUENCE [LARGE SCALE GENOMIC DNA]</scope>
    <source>
        <strain evidence="1 2">NCTC503</strain>
    </source>
</reference>
<proteinExistence type="predicted"/>
<dbReference type="AlphaFoldDB" id="A0A4U9RI69"/>
<dbReference type="RefSeq" id="WP_179951327.1">
    <property type="nucleotide sequence ID" value="NZ_CBCRUQ010000019.1"/>
</dbReference>
<sequence>MYSSDISVWELLQKQITWNQLNFIQDKKLLDFGSGRGIAAPYFGSRN</sequence>
<gene>
    <name evidence="1" type="ORF">NCTC503_01817</name>
</gene>
<name>A0A4U9RI69_HATHI</name>
<keyword evidence="1" id="KW-0808">Transferase</keyword>
<protein>
    <submittedName>
        <fullName evidence="1">Type 11 methyltransferase</fullName>
    </submittedName>
</protein>
<evidence type="ECO:0000313" key="1">
    <source>
        <dbReference type="EMBL" id="VTQ91509.1"/>
    </source>
</evidence>
<keyword evidence="1" id="KW-0489">Methyltransferase</keyword>
<accession>A0A4U9RI69</accession>
<keyword evidence="2" id="KW-1185">Reference proteome</keyword>
<dbReference type="EMBL" id="LR590481">
    <property type="protein sequence ID" value="VTQ91509.1"/>
    <property type="molecule type" value="Genomic_DNA"/>
</dbReference>
<dbReference type="GO" id="GO:0008168">
    <property type="term" value="F:methyltransferase activity"/>
    <property type="evidence" value="ECO:0007669"/>
    <property type="project" value="UniProtKB-KW"/>
</dbReference>
<dbReference type="GO" id="GO:0032259">
    <property type="term" value="P:methylation"/>
    <property type="evidence" value="ECO:0007669"/>
    <property type="project" value="UniProtKB-KW"/>
</dbReference>